<organism evidence="2 3">
    <name type="scientific">Pseudomonas arcuscaelestis</name>
    <dbReference type="NCBI Taxonomy" id="2710591"/>
    <lineage>
        <taxon>Bacteria</taxon>
        <taxon>Pseudomonadati</taxon>
        <taxon>Pseudomonadota</taxon>
        <taxon>Gammaproteobacteria</taxon>
        <taxon>Pseudomonadales</taxon>
        <taxon>Pseudomonadaceae</taxon>
        <taxon>Pseudomonas</taxon>
    </lineage>
</organism>
<sequence>MANSNGNPSFTHTIKLNGKILFHADEESIRAIFTNLSGVDFKVTQFFTWKSHDDYLVTMGEMLEVKFTPGSVMALHQCSDDAQLAEHKF</sequence>
<dbReference type="InterPro" id="IPR056105">
    <property type="entry name" value="DUF7688"/>
</dbReference>
<name>A0ABS2BZM3_9PSED</name>
<evidence type="ECO:0000313" key="3">
    <source>
        <dbReference type="Proteomes" id="UP000745663"/>
    </source>
</evidence>
<reference evidence="2 3" key="1">
    <citation type="submission" date="2020-08" db="EMBL/GenBank/DDBJ databases">
        <title>Description of novel Pseudomonas species.</title>
        <authorList>
            <person name="Duman M."/>
            <person name="Mulet M."/>
            <person name="Altun S."/>
            <person name="Saticioglu I.B."/>
            <person name="Lalucat J."/>
            <person name="Garcia-Valdes E."/>
        </authorList>
    </citation>
    <scope>NUCLEOTIDE SEQUENCE [LARGE SCALE GENOMIC DNA]</scope>
    <source>
        <strain evidence="2 3">P66</strain>
    </source>
</reference>
<gene>
    <name evidence="2" type="ORF">H8F21_15835</name>
</gene>
<evidence type="ECO:0000313" key="2">
    <source>
        <dbReference type="EMBL" id="MBM5459039.1"/>
    </source>
</evidence>
<evidence type="ECO:0000259" key="1">
    <source>
        <dbReference type="Pfam" id="PF24737"/>
    </source>
</evidence>
<dbReference type="EMBL" id="JACOPV010000009">
    <property type="protein sequence ID" value="MBM5459039.1"/>
    <property type="molecule type" value="Genomic_DNA"/>
</dbReference>
<dbReference type="Proteomes" id="UP000745663">
    <property type="component" value="Unassembled WGS sequence"/>
</dbReference>
<accession>A0ABS2BZM3</accession>
<keyword evidence="3" id="KW-1185">Reference proteome</keyword>
<protein>
    <recommendedName>
        <fullName evidence="1">DUF7688 domain-containing protein</fullName>
    </recommendedName>
</protein>
<dbReference type="RefSeq" id="WP_203584947.1">
    <property type="nucleotide sequence ID" value="NZ_JACOPV010000009.1"/>
</dbReference>
<comment type="caution">
    <text evidence="2">The sequence shown here is derived from an EMBL/GenBank/DDBJ whole genome shotgun (WGS) entry which is preliminary data.</text>
</comment>
<dbReference type="Pfam" id="PF24737">
    <property type="entry name" value="DUF7688"/>
    <property type="match status" value="1"/>
</dbReference>
<proteinExistence type="predicted"/>
<feature type="domain" description="DUF7688" evidence="1">
    <location>
        <begin position="11"/>
        <end position="76"/>
    </location>
</feature>